<gene>
    <name evidence="1" type="ORF">MRB53_022945</name>
</gene>
<protein>
    <submittedName>
        <fullName evidence="1">Uncharacterized protein</fullName>
    </submittedName>
</protein>
<proteinExistence type="predicted"/>
<sequence length="90" mass="10502">MGQSPKARQWYGCWKVYLANEDLFSNYKDLFPSSKDLHLRNMPTVEGWSSPQEDGDGDEQGRERDEQVIFQGLRAFDYLWLSKTNAYSMA</sequence>
<accession>A0ACC2L804</accession>
<reference evidence="1 2" key="1">
    <citation type="journal article" date="2022" name="Hortic Res">
        <title>A haplotype resolved chromosomal level avocado genome allows analysis of novel avocado genes.</title>
        <authorList>
            <person name="Nath O."/>
            <person name="Fletcher S.J."/>
            <person name="Hayward A."/>
            <person name="Shaw L.M."/>
            <person name="Masouleh A.K."/>
            <person name="Furtado A."/>
            <person name="Henry R.J."/>
            <person name="Mitter N."/>
        </authorList>
    </citation>
    <scope>NUCLEOTIDE SEQUENCE [LARGE SCALE GENOMIC DNA]</scope>
    <source>
        <strain evidence="2">cv. Hass</strain>
    </source>
</reference>
<dbReference type="Proteomes" id="UP001234297">
    <property type="component" value="Chromosome 7"/>
</dbReference>
<keyword evidence="2" id="KW-1185">Reference proteome</keyword>
<evidence type="ECO:0000313" key="2">
    <source>
        <dbReference type="Proteomes" id="UP001234297"/>
    </source>
</evidence>
<organism evidence="1 2">
    <name type="scientific">Persea americana</name>
    <name type="common">Avocado</name>
    <dbReference type="NCBI Taxonomy" id="3435"/>
    <lineage>
        <taxon>Eukaryota</taxon>
        <taxon>Viridiplantae</taxon>
        <taxon>Streptophyta</taxon>
        <taxon>Embryophyta</taxon>
        <taxon>Tracheophyta</taxon>
        <taxon>Spermatophyta</taxon>
        <taxon>Magnoliopsida</taxon>
        <taxon>Magnoliidae</taxon>
        <taxon>Laurales</taxon>
        <taxon>Lauraceae</taxon>
        <taxon>Persea</taxon>
    </lineage>
</organism>
<dbReference type="EMBL" id="CM056815">
    <property type="protein sequence ID" value="KAJ8629622.1"/>
    <property type="molecule type" value="Genomic_DNA"/>
</dbReference>
<comment type="caution">
    <text evidence="1">The sequence shown here is derived from an EMBL/GenBank/DDBJ whole genome shotgun (WGS) entry which is preliminary data.</text>
</comment>
<name>A0ACC2L804_PERAE</name>
<evidence type="ECO:0000313" key="1">
    <source>
        <dbReference type="EMBL" id="KAJ8629622.1"/>
    </source>
</evidence>